<dbReference type="InterPro" id="IPR015421">
    <property type="entry name" value="PyrdxlP-dep_Trfase_major"/>
</dbReference>
<dbReference type="PANTHER" id="PTHR43092:SF2">
    <property type="entry name" value="HERCYNYLCYSTEINE SULFOXIDE LYASE"/>
    <property type="match status" value="1"/>
</dbReference>
<organism evidence="3 4">
    <name type="scientific">Coccomyxa viridis</name>
    <dbReference type="NCBI Taxonomy" id="1274662"/>
    <lineage>
        <taxon>Eukaryota</taxon>
        <taxon>Viridiplantae</taxon>
        <taxon>Chlorophyta</taxon>
        <taxon>core chlorophytes</taxon>
        <taxon>Trebouxiophyceae</taxon>
        <taxon>Trebouxiophyceae incertae sedis</taxon>
        <taxon>Coccomyxaceae</taxon>
        <taxon>Coccomyxa</taxon>
    </lineage>
</organism>
<dbReference type="InterPro" id="IPR015422">
    <property type="entry name" value="PyrdxlP-dep_Trfase_small"/>
</dbReference>
<reference evidence="3 4" key="1">
    <citation type="submission" date="2024-06" db="EMBL/GenBank/DDBJ databases">
        <authorList>
            <person name="Kraege A."/>
            <person name="Thomma B."/>
        </authorList>
    </citation>
    <scope>NUCLEOTIDE SEQUENCE [LARGE SCALE GENOMIC DNA]</scope>
</reference>
<protein>
    <submittedName>
        <fullName evidence="3">G592 protein</fullName>
    </submittedName>
</protein>
<feature type="domain" description="Aminotransferase class V" evidence="2">
    <location>
        <begin position="154"/>
        <end position="412"/>
    </location>
</feature>
<sequence length="533" mass="58530">MKVEEWESESPLLTVAKHFVTKGCLILGVWGVKHFIWKRKNHREGQEREHYRVLHSPAQQFTPAYPRWLIEAAASGDLEGSDSLELQARYQELCGDVLLHCVKPGQQAREELFDLSPDWTYLNHGSYGATLRFVSELQSWWREQQEQQPVLFMETQALPALKAARSDVAALIGARSSDVVMLANATTAANAVIQSVALRRGDLLMMTSLTYPAVKNALARAAATSGAGLLEVLLPLETLQQGAKAVHAAFRETLQQHRGRVKLAIIDHVASFPPVLFDVKALSSLCKGSGAKVMIDGAHAVGAMPLNVPSLGGHFYTSNLHKWHCTAKASAFLWVAPSEQQHMVPLVTSHGYGLGFQGEWLWSGTSDMSALLSVPAALYVVNGIGREKWLLHNAKLLKEAAALLHKAFGSENVLGADGQHACMAAIELPADLPLSASPPDAVHLQHVLRERFRIEVPISAWEGKLWVRISAQYYNQLPEYQKLAGAVMALVKEGERNAGETSWRSEDFQERLAAEVNTNGLTPSHPDRAINGP</sequence>
<proteinExistence type="predicted"/>
<dbReference type="InterPro" id="IPR015424">
    <property type="entry name" value="PyrdxlP-dep_Trfase"/>
</dbReference>
<dbReference type="Pfam" id="PF00266">
    <property type="entry name" value="Aminotran_5"/>
    <property type="match status" value="1"/>
</dbReference>
<dbReference type="SUPFAM" id="SSF53383">
    <property type="entry name" value="PLP-dependent transferases"/>
    <property type="match status" value="1"/>
</dbReference>
<dbReference type="Proteomes" id="UP001497392">
    <property type="component" value="Unassembled WGS sequence"/>
</dbReference>
<evidence type="ECO:0000256" key="1">
    <source>
        <dbReference type="ARBA" id="ARBA00022898"/>
    </source>
</evidence>
<dbReference type="Gene3D" id="3.40.640.10">
    <property type="entry name" value="Type I PLP-dependent aspartate aminotransferase-like (Major domain)"/>
    <property type="match status" value="1"/>
</dbReference>
<gene>
    <name evidence="3" type="primary">g592</name>
    <name evidence="3" type="ORF">VP750_LOCUS519</name>
</gene>
<accession>A0ABP1FG28</accession>
<dbReference type="EMBL" id="CAXHTA020000001">
    <property type="protein sequence ID" value="CAL5218860.1"/>
    <property type="molecule type" value="Genomic_DNA"/>
</dbReference>
<dbReference type="PANTHER" id="PTHR43092">
    <property type="entry name" value="L-CYSTEINE DESULFHYDRASE"/>
    <property type="match status" value="1"/>
</dbReference>
<dbReference type="Gene3D" id="3.90.1150.10">
    <property type="entry name" value="Aspartate Aminotransferase, domain 1"/>
    <property type="match status" value="1"/>
</dbReference>
<evidence type="ECO:0000313" key="4">
    <source>
        <dbReference type="Proteomes" id="UP001497392"/>
    </source>
</evidence>
<keyword evidence="1" id="KW-0663">Pyridoxal phosphate</keyword>
<evidence type="ECO:0000259" key="2">
    <source>
        <dbReference type="Pfam" id="PF00266"/>
    </source>
</evidence>
<dbReference type="InterPro" id="IPR000192">
    <property type="entry name" value="Aminotrans_V_dom"/>
</dbReference>
<comment type="caution">
    <text evidence="3">The sequence shown here is derived from an EMBL/GenBank/DDBJ whole genome shotgun (WGS) entry which is preliminary data.</text>
</comment>
<keyword evidence="4" id="KW-1185">Reference proteome</keyword>
<name>A0ABP1FG28_9CHLO</name>
<evidence type="ECO:0000313" key="3">
    <source>
        <dbReference type="EMBL" id="CAL5218860.1"/>
    </source>
</evidence>